<gene>
    <name evidence="1" type="ORF">LCGC14_1811610</name>
</gene>
<dbReference type="EMBL" id="LAZR01017608">
    <property type="protein sequence ID" value="KKL99716.1"/>
    <property type="molecule type" value="Genomic_DNA"/>
</dbReference>
<reference evidence="1" key="1">
    <citation type="journal article" date="2015" name="Nature">
        <title>Complex archaea that bridge the gap between prokaryotes and eukaryotes.</title>
        <authorList>
            <person name="Spang A."/>
            <person name="Saw J.H."/>
            <person name="Jorgensen S.L."/>
            <person name="Zaremba-Niedzwiedzka K."/>
            <person name="Martijn J."/>
            <person name="Lind A.E."/>
            <person name="van Eijk R."/>
            <person name="Schleper C."/>
            <person name="Guy L."/>
            <person name="Ettema T.J."/>
        </authorList>
    </citation>
    <scope>NUCLEOTIDE SEQUENCE</scope>
</reference>
<name>A0A0F9H9N6_9ZZZZ</name>
<comment type="caution">
    <text evidence="1">The sequence shown here is derived from an EMBL/GenBank/DDBJ whole genome shotgun (WGS) entry which is preliminary data.</text>
</comment>
<dbReference type="AlphaFoldDB" id="A0A0F9H9N6"/>
<accession>A0A0F9H9N6</accession>
<evidence type="ECO:0000313" key="1">
    <source>
        <dbReference type="EMBL" id="KKL99716.1"/>
    </source>
</evidence>
<organism evidence="1">
    <name type="scientific">marine sediment metagenome</name>
    <dbReference type="NCBI Taxonomy" id="412755"/>
    <lineage>
        <taxon>unclassified sequences</taxon>
        <taxon>metagenomes</taxon>
        <taxon>ecological metagenomes</taxon>
    </lineage>
</organism>
<sequence length="72" mass="8181">MGQLVELNKKKDRIQGLVFNIIHANGDIEQAADQITSVIMAKREHIEGMDGIVALQQKWTETQCRLLIEMMS</sequence>
<protein>
    <submittedName>
        <fullName evidence="1">Uncharacterized protein</fullName>
    </submittedName>
</protein>
<proteinExistence type="predicted"/>